<sequence length="357" mass="38353">MTRGRAAVIGRFFRKWFGRRAPVLPVLPGPVAWPPFDAVPTEPTQAVDAMDTVDAADIEDRFYRLVFGFPPSSARAPSFAEQAVLRRVRDAFGGERVDAATLPRVGAILPLVMRSQRSDGPDARAVLAWIQSDPTLAGDILRVANGPRYRRGHDVSTLAEAATAMGPDGMLREVARATVRPLLRSDAGPASRLAGDRLWEHAERCAHACAVLHGADDMALEPFLAGMVGHVAAQTVLAELARRDDMLGLEFSRPFVASLARQVERLSLHAARHWSFPSRVVQALAERADPADAGARTPLGRALLAGSQLAMLDVLAEQGLVGTDAALLATPRQGFGQATLGACRKTLRQRAPAHLLT</sequence>
<protein>
    <submittedName>
        <fullName evidence="2">HDOD domain-containing protein</fullName>
    </submittedName>
</protein>
<dbReference type="EMBL" id="JARJJS010000003">
    <property type="protein sequence ID" value="MDF4025838.1"/>
    <property type="molecule type" value="Genomic_DNA"/>
</dbReference>
<dbReference type="Pfam" id="PF08668">
    <property type="entry name" value="HDOD"/>
    <property type="match status" value="1"/>
</dbReference>
<dbReference type="PROSITE" id="PS51833">
    <property type="entry name" value="HDOD"/>
    <property type="match status" value="1"/>
</dbReference>
<keyword evidence="3" id="KW-1185">Reference proteome</keyword>
<dbReference type="SUPFAM" id="SSF109604">
    <property type="entry name" value="HD-domain/PDEase-like"/>
    <property type="match status" value="1"/>
</dbReference>
<organism evidence="2 3">
    <name type="scientific">Luteibacter sahnii</name>
    <dbReference type="NCBI Taxonomy" id="3021977"/>
    <lineage>
        <taxon>Bacteria</taxon>
        <taxon>Pseudomonadati</taxon>
        <taxon>Pseudomonadota</taxon>
        <taxon>Gammaproteobacteria</taxon>
        <taxon>Lysobacterales</taxon>
        <taxon>Rhodanobacteraceae</taxon>
        <taxon>Luteibacter</taxon>
    </lineage>
</organism>
<dbReference type="Proteomes" id="UP001528850">
    <property type="component" value="Unassembled WGS sequence"/>
</dbReference>
<dbReference type="InterPro" id="IPR052340">
    <property type="entry name" value="RNase_Y/CdgJ"/>
</dbReference>
<evidence type="ECO:0000259" key="1">
    <source>
        <dbReference type="PROSITE" id="PS51833"/>
    </source>
</evidence>
<reference evidence="2 3" key="1">
    <citation type="journal article" date="2024" name="Curr. Microbiol.">
        <title>Luteibacter sahnii sp. nov., A Novel Yellow-Colored Xanthomonadin Pigment Producing Probiotic Bacterium from Healthy Rice Seed Microbiome.</title>
        <authorList>
            <person name="Jaiswal G."/>
            <person name="Rana R."/>
            <person name="Nayak P.K."/>
            <person name="Chouhan R."/>
            <person name="Gandhi S.G."/>
            <person name="Patel H.K."/>
            <person name="Patil P.B."/>
        </authorList>
    </citation>
    <scope>NUCLEOTIDE SEQUENCE [LARGE SCALE GENOMIC DNA]</scope>
    <source>
        <strain evidence="2 3">PPL201</strain>
    </source>
</reference>
<dbReference type="PANTHER" id="PTHR33525">
    <property type="match status" value="1"/>
</dbReference>
<comment type="caution">
    <text evidence="2">The sequence shown here is derived from an EMBL/GenBank/DDBJ whole genome shotgun (WGS) entry which is preliminary data.</text>
</comment>
<accession>A0ABT6BCH1</accession>
<gene>
    <name evidence="2" type="ORF">P3W24_12750</name>
</gene>
<evidence type="ECO:0000313" key="2">
    <source>
        <dbReference type="EMBL" id="MDF4025838.1"/>
    </source>
</evidence>
<dbReference type="InterPro" id="IPR013976">
    <property type="entry name" value="HDOD"/>
</dbReference>
<evidence type="ECO:0000313" key="3">
    <source>
        <dbReference type="Proteomes" id="UP001528850"/>
    </source>
</evidence>
<dbReference type="PANTHER" id="PTHR33525:SF6">
    <property type="entry name" value="HDOD DOMAIN-CONTAINING PROTEIN"/>
    <property type="match status" value="1"/>
</dbReference>
<proteinExistence type="predicted"/>
<dbReference type="Gene3D" id="1.10.3210.10">
    <property type="entry name" value="Hypothetical protein af1432"/>
    <property type="match status" value="1"/>
</dbReference>
<dbReference type="RefSeq" id="WP_320551774.1">
    <property type="nucleotide sequence ID" value="NZ_JAQLOK010000004.1"/>
</dbReference>
<name>A0ABT6BCH1_9GAMM</name>
<feature type="domain" description="HDOD" evidence="1">
    <location>
        <begin position="102"/>
        <end position="290"/>
    </location>
</feature>